<name>A0ABZ2RH09_ECTME</name>
<evidence type="ECO:0000313" key="5">
    <source>
        <dbReference type="EMBL" id="WXL25323.1"/>
    </source>
</evidence>
<dbReference type="Proteomes" id="UP001476583">
    <property type="component" value="Chromosome"/>
</dbReference>
<feature type="signal peptide" evidence="3">
    <location>
        <begin position="1"/>
        <end position="21"/>
    </location>
</feature>
<organism evidence="5 6">
    <name type="scientific">Ectopseudomonas mendocina</name>
    <name type="common">Pseudomonas mendocina</name>
    <dbReference type="NCBI Taxonomy" id="300"/>
    <lineage>
        <taxon>Bacteria</taxon>
        <taxon>Pseudomonadati</taxon>
        <taxon>Pseudomonadota</taxon>
        <taxon>Gammaproteobacteria</taxon>
        <taxon>Pseudomonadales</taxon>
        <taxon>Pseudomonadaceae</taxon>
        <taxon>Ectopseudomonas</taxon>
    </lineage>
</organism>
<dbReference type="SUPFAM" id="SSF53850">
    <property type="entry name" value="Periplasmic binding protein-like II"/>
    <property type="match status" value="1"/>
</dbReference>
<dbReference type="PANTHER" id="PTHR35936:SF25">
    <property type="entry name" value="ABC TRANSPORTER SUBSTRATE-BINDING PROTEIN"/>
    <property type="match status" value="1"/>
</dbReference>
<proteinExistence type="inferred from homology"/>
<evidence type="ECO:0000313" key="6">
    <source>
        <dbReference type="Proteomes" id="UP001476583"/>
    </source>
</evidence>
<reference evidence="5 6" key="1">
    <citation type="submission" date="2024-03" db="EMBL/GenBank/DDBJ databases">
        <title>Complete genome of BD2.</title>
        <authorList>
            <person name="Cao G."/>
        </authorList>
    </citation>
    <scope>NUCLEOTIDE SEQUENCE [LARGE SCALE GENOMIC DNA]</scope>
    <source>
        <strain evidence="5 6">BD2</strain>
    </source>
</reference>
<dbReference type="PANTHER" id="PTHR35936">
    <property type="entry name" value="MEMBRANE-BOUND LYTIC MUREIN TRANSGLYCOSYLASE F"/>
    <property type="match status" value="1"/>
</dbReference>
<dbReference type="Gene3D" id="3.40.190.10">
    <property type="entry name" value="Periplasmic binding protein-like II"/>
    <property type="match status" value="2"/>
</dbReference>
<keyword evidence="6" id="KW-1185">Reference proteome</keyword>
<keyword evidence="2 3" id="KW-0732">Signal</keyword>
<evidence type="ECO:0000256" key="2">
    <source>
        <dbReference type="ARBA" id="ARBA00022729"/>
    </source>
</evidence>
<feature type="domain" description="Solute-binding protein family 3/N-terminal" evidence="4">
    <location>
        <begin position="42"/>
        <end position="243"/>
    </location>
</feature>
<evidence type="ECO:0000256" key="1">
    <source>
        <dbReference type="ARBA" id="ARBA00010333"/>
    </source>
</evidence>
<sequence length="245" mass="27964">MVLLRAGLLCLLLLQVMPAKAEQQLHLVANTWPPFNDISLPYNGVATDIVVSALARAGYATRYSEVPWARAIQGVERGIYDVLINAWYSQPRTAFGDFSKPYMVNRVQFVKRRDAAINYQRLSDLYPYRIATIRGYTYTPAFDNDPQINRVEVVSFAIAARMLHAGRVELAVEDEIVVRYHLNRSLADIKEDLQFLSRPLSENGLHILVSLKHPQHRQIAQQFDEAIAAMKRDGSYERILKRHGL</sequence>
<evidence type="ECO:0000259" key="4">
    <source>
        <dbReference type="SMART" id="SM00062"/>
    </source>
</evidence>
<dbReference type="InterPro" id="IPR001638">
    <property type="entry name" value="Solute-binding_3/MltF_N"/>
</dbReference>
<feature type="chain" id="PRO_5047314726" evidence="3">
    <location>
        <begin position="22"/>
        <end position="245"/>
    </location>
</feature>
<accession>A0ABZ2RH09</accession>
<gene>
    <name evidence="5" type="ORF">WG219_18775</name>
</gene>
<evidence type="ECO:0000256" key="3">
    <source>
        <dbReference type="SAM" id="SignalP"/>
    </source>
</evidence>
<dbReference type="EMBL" id="CP148074">
    <property type="protein sequence ID" value="WXL25323.1"/>
    <property type="molecule type" value="Genomic_DNA"/>
</dbReference>
<comment type="similarity">
    <text evidence="1">Belongs to the bacterial solute-binding protein 3 family.</text>
</comment>
<protein>
    <submittedName>
        <fullName evidence="5">Transporter substrate-binding domain-containing protein</fullName>
    </submittedName>
</protein>
<dbReference type="Pfam" id="PF00497">
    <property type="entry name" value="SBP_bac_3"/>
    <property type="match status" value="1"/>
</dbReference>
<dbReference type="SMART" id="SM00062">
    <property type="entry name" value="PBPb"/>
    <property type="match status" value="1"/>
</dbReference>